<dbReference type="RefSeq" id="WP_184580810.1">
    <property type="nucleotide sequence ID" value="NZ_JACHJT010000001.1"/>
</dbReference>
<evidence type="ECO:0000256" key="2">
    <source>
        <dbReference type="ARBA" id="ARBA00023015"/>
    </source>
</evidence>
<evidence type="ECO:0000259" key="6">
    <source>
        <dbReference type="Pfam" id="PF04542"/>
    </source>
</evidence>
<gene>
    <name evidence="9" type="ORF">F4561_003971</name>
</gene>
<dbReference type="Pfam" id="PF20239">
    <property type="entry name" value="DUF6596"/>
    <property type="match status" value="1"/>
</dbReference>
<feature type="region of interest" description="Disordered" evidence="5">
    <location>
        <begin position="78"/>
        <end position="102"/>
    </location>
</feature>
<feature type="domain" description="RNA polymerase sigma-70 region 2" evidence="6">
    <location>
        <begin position="11"/>
        <end position="75"/>
    </location>
</feature>
<evidence type="ECO:0000256" key="3">
    <source>
        <dbReference type="ARBA" id="ARBA00023082"/>
    </source>
</evidence>
<dbReference type="AlphaFoldDB" id="A0A7W7W3U8"/>
<feature type="domain" description="RNA polymerase sigma factor 70 region 4 type 2" evidence="7">
    <location>
        <begin position="112"/>
        <end position="164"/>
    </location>
</feature>
<feature type="domain" description="DUF6596" evidence="8">
    <location>
        <begin position="182"/>
        <end position="280"/>
    </location>
</feature>
<dbReference type="SUPFAM" id="SSF88659">
    <property type="entry name" value="Sigma3 and sigma4 domains of RNA polymerase sigma factors"/>
    <property type="match status" value="1"/>
</dbReference>
<dbReference type="Pfam" id="PF04542">
    <property type="entry name" value="Sigma70_r2"/>
    <property type="match status" value="1"/>
</dbReference>
<dbReference type="PANTHER" id="PTHR47756:SF2">
    <property type="entry name" value="BLL6612 PROTEIN"/>
    <property type="match status" value="1"/>
</dbReference>
<keyword evidence="2" id="KW-0805">Transcription regulation</keyword>
<dbReference type="InterPro" id="IPR013324">
    <property type="entry name" value="RNA_pol_sigma_r3/r4-like"/>
</dbReference>
<dbReference type="InterPro" id="IPR013249">
    <property type="entry name" value="RNA_pol_sigma70_r4_t2"/>
</dbReference>
<evidence type="ECO:0000313" key="10">
    <source>
        <dbReference type="Proteomes" id="UP000523007"/>
    </source>
</evidence>
<dbReference type="InterPro" id="IPR013325">
    <property type="entry name" value="RNA_pol_sigma_r2"/>
</dbReference>
<protein>
    <submittedName>
        <fullName evidence="9">RNA polymerase sigma factor (Sigma-70 family)</fullName>
    </submittedName>
</protein>
<reference evidence="9 10" key="1">
    <citation type="submission" date="2020-08" db="EMBL/GenBank/DDBJ databases">
        <title>Sequencing the genomes of 1000 actinobacteria strains.</title>
        <authorList>
            <person name="Klenk H.-P."/>
        </authorList>
    </citation>
    <scope>NUCLEOTIDE SEQUENCE [LARGE SCALE GENOMIC DNA]</scope>
    <source>
        <strain evidence="9 10">DSM 102030</strain>
    </source>
</reference>
<dbReference type="GO" id="GO:0016987">
    <property type="term" value="F:sigma factor activity"/>
    <property type="evidence" value="ECO:0007669"/>
    <property type="project" value="UniProtKB-KW"/>
</dbReference>
<evidence type="ECO:0000259" key="8">
    <source>
        <dbReference type="Pfam" id="PF20239"/>
    </source>
</evidence>
<dbReference type="PANTHER" id="PTHR47756">
    <property type="entry name" value="BLL6612 PROTEIN-RELATED"/>
    <property type="match status" value="1"/>
</dbReference>
<dbReference type="Gene3D" id="1.10.1740.10">
    <property type="match status" value="1"/>
</dbReference>
<dbReference type="Proteomes" id="UP000523007">
    <property type="component" value="Unassembled WGS sequence"/>
</dbReference>
<dbReference type="InterPro" id="IPR011990">
    <property type="entry name" value="TPR-like_helical_dom_sf"/>
</dbReference>
<dbReference type="GO" id="GO:0003677">
    <property type="term" value="F:DNA binding"/>
    <property type="evidence" value="ECO:0007669"/>
    <property type="project" value="InterPro"/>
</dbReference>
<organism evidence="9 10">
    <name type="scientific">Lipingzhangella halophila</name>
    <dbReference type="NCBI Taxonomy" id="1783352"/>
    <lineage>
        <taxon>Bacteria</taxon>
        <taxon>Bacillati</taxon>
        <taxon>Actinomycetota</taxon>
        <taxon>Actinomycetes</taxon>
        <taxon>Streptosporangiales</taxon>
        <taxon>Nocardiopsidaceae</taxon>
        <taxon>Lipingzhangella</taxon>
    </lineage>
</organism>
<evidence type="ECO:0000256" key="1">
    <source>
        <dbReference type="ARBA" id="ARBA00010641"/>
    </source>
</evidence>
<evidence type="ECO:0000256" key="5">
    <source>
        <dbReference type="SAM" id="MobiDB-lite"/>
    </source>
</evidence>
<keyword evidence="3" id="KW-0731">Sigma factor</keyword>
<evidence type="ECO:0000256" key="4">
    <source>
        <dbReference type="ARBA" id="ARBA00023163"/>
    </source>
</evidence>
<dbReference type="Pfam" id="PF08281">
    <property type="entry name" value="Sigma70_r4_2"/>
    <property type="match status" value="1"/>
</dbReference>
<dbReference type="EMBL" id="JACHJT010000001">
    <property type="protein sequence ID" value="MBB4933151.1"/>
    <property type="molecule type" value="Genomic_DNA"/>
</dbReference>
<dbReference type="InterPro" id="IPR007627">
    <property type="entry name" value="RNA_pol_sigma70_r2"/>
</dbReference>
<comment type="caution">
    <text evidence="9">The sequence shown here is derived from an EMBL/GenBank/DDBJ whole genome shotgun (WGS) entry which is preliminary data.</text>
</comment>
<evidence type="ECO:0000259" key="7">
    <source>
        <dbReference type="Pfam" id="PF08281"/>
    </source>
</evidence>
<keyword evidence="10" id="KW-1185">Reference proteome</keyword>
<dbReference type="GO" id="GO:0006352">
    <property type="term" value="P:DNA-templated transcription initiation"/>
    <property type="evidence" value="ECO:0007669"/>
    <property type="project" value="InterPro"/>
</dbReference>
<feature type="compositionally biased region" description="Basic and acidic residues" evidence="5">
    <location>
        <begin position="78"/>
        <end position="91"/>
    </location>
</feature>
<accession>A0A7W7W3U8</accession>
<dbReference type="SUPFAM" id="SSF88946">
    <property type="entry name" value="Sigma2 domain of RNA polymerase sigma factors"/>
    <property type="match status" value="1"/>
</dbReference>
<dbReference type="InterPro" id="IPR046531">
    <property type="entry name" value="DUF6596"/>
</dbReference>
<dbReference type="InterPro" id="IPR036388">
    <property type="entry name" value="WH-like_DNA-bd_sf"/>
</dbReference>
<sequence>MTEAALADVWRREAPHVLAALLRRYGDLGDCEDAAQEALADAAEQWPIRGVPDDPRAWLVRVASRRLIDTYRADRARTGRESAEVARRPGDAHLAPPADEAVTTDTDDTLRMLFLCCHPALSRASQVALSLRAVVGLSVEQIAAAYLVPARTMTQRLTRARSSLRASGARLTMPGDAELPARVAAVLDTCHLIFTEGYTRTSGEALVDTGLTEEAIRLTRQVCAALPDHDEATGMLALMLLTHARTPARTDPTGDLVPLAEQERGRWCRDLIAEGVGLLEGVLPRGHVGRFQLQAAIAAVHAEAPSYEATDWAQIRILYEMLEQVAPGPAVTLNRAVAVAMAEDPHAGLRVLEPLLAESAMKRHHRLHAVRAHLLELAGDREAAAESYRRAAQLTVSRPEQRYLNRRLTRLTSGQA</sequence>
<dbReference type="Gene3D" id="1.10.10.10">
    <property type="entry name" value="Winged helix-like DNA-binding domain superfamily/Winged helix DNA-binding domain"/>
    <property type="match status" value="1"/>
</dbReference>
<name>A0A7W7W3U8_9ACTN</name>
<proteinExistence type="inferred from homology"/>
<comment type="similarity">
    <text evidence="1">Belongs to the sigma-70 factor family. ECF subfamily.</text>
</comment>
<evidence type="ECO:0000313" key="9">
    <source>
        <dbReference type="EMBL" id="MBB4933151.1"/>
    </source>
</evidence>
<dbReference type="Gene3D" id="1.25.40.10">
    <property type="entry name" value="Tetratricopeptide repeat domain"/>
    <property type="match status" value="1"/>
</dbReference>
<keyword evidence="4" id="KW-0804">Transcription</keyword>